<dbReference type="STRING" id="927083.DB32_003624"/>
<dbReference type="RefSeq" id="WP_053233643.1">
    <property type="nucleotide sequence ID" value="NZ_CP011125.1"/>
</dbReference>
<dbReference type="Proteomes" id="UP000034883">
    <property type="component" value="Chromosome"/>
</dbReference>
<keyword evidence="4" id="KW-1185">Reference proteome</keyword>
<dbReference type="InterPro" id="IPR039424">
    <property type="entry name" value="SBP_5"/>
</dbReference>
<accession>A0A0F6W3E0</accession>
<dbReference type="Pfam" id="PF00496">
    <property type="entry name" value="SBP_bac_5"/>
    <property type="match status" value="1"/>
</dbReference>
<dbReference type="KEGG" id="samy:DB32_003624"/>
<dbReference type="AlphaFoldDB" id="A0A0F6W3E0"/>
<dbReference type="GO" id="GO:1904680">
    <property type="term" value="F:peptide transmembrane transporter activity"/>
    <property type="evidence" value="ECO:0007669"/>
    <property type="project" value="TreeGrafter"/>
</dbReference>
<dbReference type="GO" id="GO:0043190">
    <property type="term" value="C:ATP-binding cassette (ABC) transporter complex"/>
    <property type="evidence" value="ECO:0007669"/>
    <property type="project" value="InterPro"/>
</dbReference>
<keyword evidence="1" id="KW-0812">Transmembrane</keyword>
<protein>
    <submittedName>
        <fullName evidence="3">Dipeptide-binding ABC transporter, periplasmic substrate-binding component</fullName>
    </submittedName>
</protein>
<feature type="domain" description="Solute-binding protein family 5" evidence="2">
    <location>
        <begin position="98"/>
        <end position="489"/>
    </location>
</feature>
<keyword evidence="1" id="KW-0472">Membrane</keyword>
<dbReference type="GO" id="GO:0015833">
    <property type="term" value="P:peptide transport"/>
    <property type="evidence" value="ECO:0007669"/>
    <property type="project" value="TreeGrafter"/>
</dbReference>
<dbReference type="EMBL" id="CP011125">
    <property type="protein sequence ID" value="AKF06475.1"/>
    <property type="molecule type" value="Genomic_DNA"/>
</dbReference>
<dbReference type="PANTHER" id="PTHR30290">
    <property type="entry name" value="PERIPLASMIC BINDING COMPONENT OF ABC TRANSPORTER"/>
    <property type="match status" value="1"/>
</dbReference>
<keyword evidence="1" id="KW-1133">Transmembrane helix</keyword>
<dbReference type="OrthoDB" id="9772924at2"/>
<dbReference type="CDD" id="cd00995">
    <property type="entry name" value="PBP2_NikA_DppA_OppA_like"/>
    <property type="match status" value="1"/>
</dbReference>
<dbReference type="GO" id="GO:0030288">
    <property type="term" value="C:outer membrane-bounded periplasmic space"/>
    <property type="evidence" value="ECO:0007669"/>
    <property type="project" value="UniProtKB-ARBA"/>
</dbReference>
<dbReference type="InterPro" id="IPR030678">
    <property type="entry name" value="Peptide/Ni-bd"/>
</dbReference>
<dbReference type="Gene3D" id="3.10.105.10">
    <property type="entry name" value="Dipeptide-binding Protein, Domain 3"/>
    <property type="match status" value="1"/>
</dbReference>
<dbReference type="SUPFAM" id="SSF53850">
    <property type="entry name" value="Periplasmic binding protein-like II"/>
    <property type="match status" value="1"/>
</dbReference>
<name>A0A0F6W3E0_9BACT</name>
<sequence>MATPRAKKRRDTESVLGLASLAVLAAIVAVVALFLPPMPTEPAFAGAGHEEPQRGGTFVAFHESDVAGFDPLVDWNAISNVGLKLMFEGLVEHDSDLNIVPRLARELPAMSDDGLVYTFRLRDDVRFHHGRALVADDVRWSLEHMMHPDTASPGATFFSLIDGFDDYRARRAEHVRGIRVIDEHTIEIRLSRPDQAFLHSMAMCFAFPVPRENYERWGSEVGQHPVGTGAFELEEWEAGVRVSFRRNDDFYREGEPYLDRVVLELNLGRGPAFMRFLAGDIDHIHRFTPTDYLWFRRQGAWQSHAVTNAQVDIWGIEMNTELEPFTNRHVRRAVGFAMDRDRWNRQRAGRLRTIGQPIPETLRAHDPNLPGAQVHDVARAREEMALAGHPVRCTPRGEGVEGEDCVAEGLEEELDLWIGEGPTGQAYGVLAQQDLATIGIRARLRPVSFPVYLEQTGRPRTATMLFGGWSMDFPDPASMLEPLYHSRSASDTSSSNRAFYRNPELDRVLDDARVERDPERRIALYREASRILVDDSPWAWLFSNTKYEAWQPYVRGFRPNPVWDEMYRDVWLDLPRRRVARALDRAGARSFAALAPFGAAR</sequence>
<dbReference type="InterPro" id="IPR000914">
    <property type="entry name" value="SBP_5_dom"/>
</dbReference>
<gene>
    <name evidence="3" type="ORF">DB32_003624</name>
</gene>
<reference evidence="3 4" key="1">
    <citation type="submission" date="2015-03" db="EMBL/GenBank/DDBJ databases">
        <title>Genome assembly of Sandaracinus amylolyticus DSM 53668.</title>
        <authorList>
            <person name="Sharma G."/>
            <person name="Subramanian S."/>
        </authorList>
    </citation>
    <scope>NUCLEOTIDE SEQUENCE [LARGE SCALE GENOMIC DNA]</scope>
    <source>
        <strain evidence="3 4">DSM 53668</strain>
    </source>
</reference>
<evidence type="ECO:0000259" key="2">
    <source>
        <dbReference type="Pfam" id="PF00496"/>
    </source>
</evidence>
<feature type="transmembrane region" description="Helical" evidence="1">
    <location>
        <begin position="15"/>
        <end position="35"/>
    </location>
</feature>
<proteinExistence type="predicted"/>
<organism evidence="3 4">
    <name type="scientific">Sandaracinus amylolyticus</name>
    <dbReference type="NCBI Taxonomy" id="927083"/>
    <lineage>
        <taxon>Bacteria</taxon>
        <taxon>Pseudomonadati</taxon>
        <taxon>Myxococcota</taxon>
        <taxon>Polyangia</taxon>
        <taxon>Polyangiales</taxon>
        <taxon>Sandaracinaceae</taxon>
        <taxon>Sandaracinus</taxon>
    </lineage>
</organism>
<evidence type="ECO:0000313" key="3">
    <source>
        <dbReference type="EMBL" id="AKF06475.1"/>
    </source>
</evidence>
<dbReference type="Gene3D" id="3.40.190.10">
    <property type="entry name" value="Periplasmic binding protein-like II"/>
    <property type="match status" value="1"/>
</dbReference>
<evidence type="ECO:0000313" key="4">
    <source>
        <dbReference type="Proteomes" id="UP000034883"/>
    </source>
</evidence>
<evidence type="ECO:0000256" key="1">
    <source>
        <dbReference type="SAM" id="Phobius"/>
    </source>
</evidence>
<dbReference type="PIRSF" id="PIRSF002741">
    <property type="entry name" value="MppA"/>
    <property type="match status" value="1"/>
</dbReference>